<dbReference type="Proteomes" id="UP000594874">
    <property type="component" value="Chromosome"/>
</dbReference>
<accession>A0ABX6TZV1</accession>
<dbReference type="InterPro" id="IPR038670">
    <property type="entry name" value="HslJ-like_sf"/>
</dbReference>
<keyword evidence="3" id="KW-1185">Reference proteome</keyword>
<dbReference type="InterPro" id="IPR053147">
    <property type="entry name" value="Hsp_HslJ-like"/>
</dbReference>
<proteinExistence type="predicted"/>
<reference evidence="2 3" key="1">
    <citation type="submission" date="2020-10" db="EMBL/GenBank/DDBJ databases">
        <title>Campylobacter and Helicobacter PacBio genomes.</title>
        <authorList>
            <person name="Lane C."/>
        </authorList>
    </citation>
    <scope>NUCLEOTIDE SEQUENCE [LARGE SCALE GENOMIC DNA]</scope>
    <source>
        <strain evidence="2 3">2010D-8469</strain>
    </source>
</reference>
<gene>
    <name evidence="2" type="ORF">A0071_06515</name>
</gene>
<dbReference type="Gene3D" id="2.40.128.270">
    <property type="match status" value="1"/>
</dbReference>
<dbReference type="InterPro" id="IPR005184">
    <property type="entry name" value="DUF306_Meta_HslJ"/>
</dbReference>
<feature type="domain" description="DUF306" evidence="1">
    <location>
        <begin position="47"/>
        <end position="130"/>
    </location>
</feature>
<dbReference type="PANTHER" id="PTHR35535">
    <property type="entry name" value="HEAT SHOCK PROTEIN HSLJ"/>
    <property type="match status" value="1"/>
</dbReference>
<dbReference type="PANTHER" id="PTHR35535:SF1">
    <property type="entry name" value="HEAT SHOCK PROTEIN HSLJ"/>
    <property type="match status" value="1"/>
</dbReference>
<organism evidence="2 3">
    <name type="scientific">Campylobacter cuniculorum</name>
    <dbReference type="NCBI Taxonomy" id="374106"/>
    <lineage>
        <taxon>Bacteria</taxon>
        <taxon>Pseudomonadati</taxon>
        <taxon>Campylobacterota</taxon>
        <taxon>Epsilonproteobacteria</taxon>
        <taxon>Campylobacterales</taxon>
        <taxon>Campylobacteraceae</taxon>
        <taxon>Campylobacter</taxon>
    </lineage>
</organism>
<protein>
    <submittedName>
        <fullName evidence="2">META domain-containing protein</fullName>
    </submittedName>
</protein>
<name>A0ABX6TZV1_9BACT</name>
<dbReference type="EMBL" id="CP063091">
    <property type="protein sequence ID" value="QOR05307.1"/>
    <property type="molecule type" value="Genomic_DNA"/>
</dbReference>
<evidence type="ECO:0000313" key="2">
    <source>
        <dbReference type="EMBL" id="QOR05307.1"/>
    </source>
</evidence>
<sequence>MFFLYFFTACSSNADEANGQENLILKENQILNIEKISINGKIYDAKSAESKPNINFGADKFYGYSGCNRFFGSYQKNSKSMSIEDQSVASTQMLCHPLEVMEFEHLFLTNLQGNFKISYENDKLILDNGTMKIFFE</sequence>
<evidence type="ECO:0000313" key="3">
    <source>
        <dbReference type="Proteomes" id="UP000594874"/>
    </source>
</evidence>
<dbReference type="Pfam" id="PF03724">
    <property type="entry name" value="META"/>
    <property type="match status" value="1"/>
</dbReference>
<evidence type="ECO:0000259" key="1">
    <source>
        <dbReference type="Pfam" id="PF03724"/>
    </source>
</evidence>